<dbReference type="EMBL" id="MU864999">
    <property type="protein sequence ID" value="KAK4461017.1"/>
    <property type="molecule type" value="Genomic_DNA"/>
</dbReference>
<accession>A0AAV9HNN0</accession>
<protein>
    <submittedName>
        <fullName evidence="1">Uncharacterized protein</fullName>
    </submittedName>
</protein>
<sequence length="144" mass="15570">MCGPETPSHLPRVGARVDFVSRTGQGHLGNLLFLNPSTPDSSRATHVRFSRTEGAHLDDESVLVSIHVTGDMTKAVEDCGLLQQFTLPVEQITDDEYEVALGESLSLIVGEGIIGRRVSMMRGSELLGDGIVGYNFMPTIRSSL</sequence>
<name>A0AAV9HNN0_9PEZI</name>
<reference evidence="1" key="1">
    <citation type="journal article" date="2023" name="Mol. Phylogenet. Evol.">
        <title>Genome-scale phylogeny and comparative genomics of the fungal order Sordariales.</title>
        <authorList>
            <person name="Hensen N."/>
            <person name="Bonometti L."/>
            <person name="Westerberg I."/>
            <person name="Brannstrom I.O."/>
            <person name="Guillou S."/>
            <person name="Cros-Aarteil S."/>
            <person name="Calhoun S."/>
            <person name="Haridas S."/>
            <person name="Kuo A."/>
            <person name="Mondo S."/>
            <person name="Pangilinan J."/>
            <person name="Riley R."/>
            <person name="LaButti K."/>
            <person name="Andreopoulos B."/>
            <person name="Lipzen A."/>
            <person name="Chen C."/>
            <person name="Yan M."/>
            <person name="Daum C."/>
            <person name="Ng V."/>
            <person name="Clum A."/>
            <person name="Steindorff A."/>
            <person name="Ohm R.A."/>
            <person name="Martin F."/>
            <person name="Silar P."/>
            <person name="Natvig D.O."/>
            <person name="Lalanne C."/>
            <person name="Gautier V."/>
            <person name="Ament-Velasquez S.L."/>
            <person name="Kruys A."/>
            <person name="Hutchinson M.I."/>
            <person name="Powell A.J."/>
            <person name="Barry K."/>
            <person name="Miller A.N."/>
            <person name="Grigoriev I.V."/>
            <person name="Debuchy R."/>
            <person name="Gladieux P."/>
            <person name="Hiltunen Thoren M."/>
            <person name="Johannesson H."/>
        </authorList>
    </citation>
    <scope>NUCLEOTIDE SEQUENCE</scope>
    <source>
        <strain evidence="1">PSN324</strain>
    </source>
</reference>
<proteinExistence type="predicted"/>
<reference evidence="1" key="2">
    <citation type="submission" date="2023-06" db="EMBL/GenBank/DDBJ databases">
        <authorList>
            <consortium name="Lawrence Berkeley National Laboratory"/>
            <person name="Mondo S.J."/>
            <person name="Hensen N."/>
            <person name="Bonometti L."/>
            <person name="Westerberg I."/>
            <person name="Brannstrom I.O."/>
            <person name="Guillou S."/>
            <person name="Cros-Aarteil S."/>
            <person name="Calhoun S."/>
            <person name="Haridas S."/>
            <person name="Kuo A."/>
            <person name="Pangilinan J."/>
            <person name="Riley R."/>
            <person name="Labutti K."/>
            <person name="Andreopoulos B."/>
            <person name="Lipzen A."/>
            <person name="Chen C."/>
            <person name="Yanf M."/>
            <person name="Daum C."/>
            <person name="Ng V."/>
            <person name="Clum A."/>
            <person name="Steindorff A."/>
            <person name="Ohm R."/>
            <person name="Martin F."/>
            <person name="Silar P."/>
            <person name="Natvig D."/>
            <person name="Lalanne C."/>
            <person name="Gautier V."/>
            <person name="Ament-Velasquez S.L."/>
            <person name="Kruys A."/>
            <person name="Hutchinson M.I."/>
            <person name="Powell A.J."/>
            <person name="Barry K."/>
            <person name="Miller A.N."/>
            <person name="Grigoriev I.V."/>
            <person name="Debuchy R."/>
            <person name="Gladieux P."/>
            <person name="Thoren M.H."/>
            <person name="Johannesson H."/>
        </authorList>
    </citation>
    <scope>NUCLEOTIDE SEQUENCE</scope>
    <source>
        <strain evidence="1">PSN324</strain>
    </source>
</reference>
<dbReference type="Proteomes" id="UP001321749">
    <property type="component" value="Unassembled WGS sequence"/>
</dbReference>
<evidence type="ECO:0000313" key="2">
    <source>
        <dbReference type="Proteomes" id="UP001321749"/>
    </source>
</evidence>
<keyword evidence="2" id="KW-1185">Reference proteome</keyword>
<dbReference type="AlphaFoldDB" id="A0AAV9HNN0"/>
<comment type="caution">
    <text evidence="1">The sequence shown here is derived from an EMBL/GenBank/DDBJ whole genome shotgun (WGS) entry which is preliminary data.</text>
</comment>
<organism evidence="1 2">
    <name type="scientific">Cladorrhinum samala</name>
    <dbReference type="NCBI Taxonomy" id="585594"/>
    <lineage>
        <taxon>Eukaryota</taxon>
        <taxon>Fungi</taxon>
        <taxon>Dikarya</taxon>
        <taxon>Ascomycota</taxon>
        <taxon>Pezizomycotina</taxon>
        <taxon>Sordariomycetes</taxon>
        <taxon>Sordariomycetidae</taxon>
        <taxon>Sordariales</taxon>
        <taxon>Podosporaceae</taxon>
        <taxon>Cladorrhinum</taxon>
    </lineage>
</organism>
<gene>
    <name evidence="1" type="ORF">QBC42DRAFT_298088</name>
</gene>
<evidence type="ECO:0000313" key="1">
    <source>
        <dbReference type="EMBL" id="KAK4461017.1"/>
    </source>
</evidence>